<keyword evidence="4" id="KW-1185">Reference proteome</keyword>
<evidence type="ECO:0000313" key="3">
    <source>
        <dbReference type="EMBL" id="KAJ8448244.1"/>
    </source>
</evidence>
<dbReference type="PANTHER" id="PTHR47070:SF2">
    <property type="entry name" value="OS06G0206100 PROTEIN"/>
    <property type="match status" value="1"/>
</dbReference>
<dbReference type="InterPro" id="IPR009719">
    <property type="entry name" value="GIP1_N"/>
</dbReference>
<dbReference type="OrthoDB" id="657470at2759"/>
<feature type="region of interest" description="Disordered" evidence="1">
    <location>
        <begin position="340"/>
        <end position="382"/>
    </location>
</feature>
<feature type="compositionally biased region" description="Polar residues" evidence="1">
    <location>
        <begin position="214"/>
        <end position="240"/>
    </location>
</feature>
<accession>A0A9Q1QNF2</accession>
<feature type="domain" description="GBF-interacting protein 1 N-terminal" evidence="2">
    <location>
        <begin position="16"/>
        <end position="73"/>
    </location>
</feature>
<dbReference type="AlphaFoldDB" id="A0A9Q1QNF2"/>
<feature type="region of interest" description="Disordered" evidence="1">
    <location>
        <begin position="141"/>
        <end position="176"/>
    </location>
</feature>
<feature type="compositionally biased region" description="Basic and acidic residues" evidence="1">
    <location>
        <begin position="203"/>
        <end position="212"/>
    </location>
</feature>
<feature type="compositionally biased region" description="Low complexity" evidence="1">
    <location>
        <begin position="438"/>
        <end position="447"/>
    </location>
</feature>
<feature type="compositionally biased region" description="Low complexity" evidence="1">
    <location>
        <begin position="366"/>
        <end position="375"/>
    </location>
</feature>
<reference evidence="3" key="1">
    <citation type="submission" date="2022-04" db="EMBL/GenBank/DDBJ databases">
        <title>Carnegiea gigantea Genome sequencing and assembly v2.</title>
        <authorList>
            <person name="Copetti D."/>
            <person name="Sanderson M.J."/>
            <person name="Burquez A."/>
            <person name="Wojciechowski M.F."/>
        </authorList>
    </citation>
    <scope>NUCLEOTIDE SEQUENCE</scope>
    <source>
        <strain evidence="3">SGP5-SGP5p</strain>
        <tissue evidence="3">Aerial part</tissue>
    </source>
</reference>
<evidence type="ECO:0000313" key="4">
    <source>
        <dbReference type="Proteomes" id="UP001153076"/>
    </source>
</evidence>
<organism evidence="3 4">
    <name type="scientific">Carnegiea gigantea</name>
    <dbReference type="NCBI Taxonomy" id="171969"/>
    <lineage>
        <taxon>Eukaryota</taxon>
        <taxon>Viridiplantae</taxon>
        <taxon>Streptophyta</taxon>
        <taxon>Embryophyta</taxon>
        <taxon>Tracheophyta</taxon>
        <taxon>Spermatophyta</taxon>
        <taxon>Magnoliopsida</taxon>
        <taxon>eudicotyledons</taxon>
        <taxon>Gunneridae</taxon>
        <taxon>Pentapetalae</taxon>
        <taxon>Caryophyllales</taxon>
        <taxon>Cactineae</taxon>
        <taxon>Cactaceae</taxon>
        <taxon>Cactoideae</taxon>
        <taxon>Echinocereeae</taxon>
        <taxon>Carnegiea</taxon>
    </lineage>
</organism>
<dbReference type="Pfam" id="PF06972">
    <property type="entry name" value="GIP1_N"/>
    <property type="match status" value="1"/>
</dbReference>
<proteinExistence type="predicted"/>
<dbReference type="InterPro" id="IPR009060">
    <property type="entry name" value="UBA-like_sf"/>
</dbReference>
<sequence length="837" mass="90848">MVVVLKTESGTQILSSNLLKTIQSIREIVGNHSDSEIYNALRESNMDPNETAQKLLNQDPFHEVRRRRDKKKEMLNLWLISQNAVHNGYAEPRKHSEYVAQGAKVFNSDRNAYRGGYTRSAVYDAGICREFRVVRDNRVNQNSDREARVSAQVSSSVTAQHSNVSDRSVSVSSNHQKHLGGRYIQNRVTDLRSKLAQDFNSNTRKEHLDRRRSQVSMMKSTDSQNPISSNTVGGYASTSDPVHVPSPDSRSSSAIGAIRCEVGIVGSPRQSSESTSKLSFQQRTSNLHSAVGSLSGKESSWSMDTVSRIDQAHISVAESAVMSSTGSRVGNHFSNRLHQQTAGHQKGFLPSKEWKPKTSHKPVPSPGVIGSPVKSAFKSADDSKNSVNELDVLENKLSQVNIHEGQNVIIARHIRIPENHCCRLTFGSFGLESDGIENSASASQATESAEEAASEPSSSNKQINSVDDQVPISDSSSPPPSEAAEDWLPAKRDSSGVPNAEDCTDMTLAHKSPSFTASESQQNLPHTDLPSFSPYDPQPVYDMPYFRRSADDSVGGLALPPPQEALSSHSANSVPASSVAMMQQQAHMGQMYPQLHVSHFTNVMPYRQFLSPLYVPPVVPGYSGNPGYPHLPNGSNYVLMPGGSSHLAASNLKYGVQQFKPLPVGSPAGFCNFANPPAYAINAPGVVGGPVGLDDSSRLKYKDINLYAPNPPVGLPPLPCKFNALKYGEAETSDVWIQNQREIAGIQSTPYFNIQGQTAAHPAYLQSHPGHASFNASGLVQQSSHMQFPGMYPQQPNVMPNAHHNIGIGVGPAAPGPQVGGAFQQPQLSHLNWTANY</sequence>
<feature type="region of interest" description="Disordered" evidence="1">
    <location>
        <begin position="438"/>
        <end position="536"/>
    </location>
</feature>
<name>A0A9Q1QNF2_9CARY</name>
<feature type="compositionally biased region" description="Low complexity" evidence="1">
    <location>
        <begin position="149"/>
        <end position="174"/>
    </location>
</feature>
<gene>
    <name evidence="3" type="ORF">Cgig2_025168</name>
</gene>
<comment type="caution">
    <text evidence="3">The sequence shown here is derived from an EMBL/GenBank/DDBJ whole genome shotgun (WGS) entry which is preliminary data.</text>
</comment>
<protein>
    <recommendedName>
        <fullName evidence="2">GBF-interacting protein 1 N-terminal domain-containing protein</fullName>
    </recommendedName>
</protein>
<feature type="compositionally biased region" description="Polar residues" evidence="1">
    <location>
        <begin position="513"/>
        <end position="525"/>
    </location>
</feature>
<dbReference type="PANTHER" id="PTHR47070">
    <property type="entry name" value="HYDROXYPROLINE-RICH GLYCOPROTEIN-LIKE"/>
    <property type="match status" value="1"/>
</dbReference>
<feature type="compositionally biased region" description="Low complexity" evidence="1">
    <location>
        <begin position="454"/>
        <end position="476"/>
    </location>
</feature>
<evidence type="ECO:0000256" key="1">
    <source>
        <dbReference type="SAM" id="MobiDB-lite"/>
    </source>
</evidence>
<dbReference type="SUPFAM" id="SSF46934">
    <property type="entry name" value="UBA-like"/>
    <property type="match status" value="1"/>
</dbReference>
<evidence type="ECO:0000259" key="2">
    <source>
        <dbReference type="Pfam" id="PF06972"/>
    </source>
</evidence>
<feature type="region of interest" description="Disordered" evidence="1">
    <location>
        <begin position="197"/>
        <end position="254"/>
    </location>
</feature>
<dbReference type="Proteomes" id="UP001153076">
    <property type="component" value="Unassembled WGS sequence"/>
</dbReference>
<dbReference type="EMBL" id="JAKOGI010000031">
    <property type="protein sequence ID" value="KAJ8448244.1"/>
    <property type="molecule type" value="Genomic_DNA"/>
</dbReference>